<keyword evidence="1 2" id="KW-0238">DNA-binding</keyword>
<dbReference type="EMBL" id="BAAAQF010000005">
    <property type="protein sequence ID" value="GAA1671805.1"/>
    <property type="molecule type" value="Genomic_DNA"/>
</dbReference>
<evidence type="ECO:0000313" key="5">
    <source>
        <dbReference type="Proteomes" id="UP001499851"/>
    </source>
</evidence>
<dbReference type="PANTHER" id="PTHR30055:SF226">
    <property type="entry name" value="HTH-TYPE TRANSCRIPTIONAL REGULATOR PKSA"/>
    <property type="match status" value="1"/>
</dbReference>
<feature type="domain" description="HTH tetR-type" evidence="3">
    <location>
        <begin position="14"/>
        <end position="74"/>
    </location>
</feature>
<name>A0ABP4SEV1_9ACTN</name>
<evidence type="ECO:0000256" key="1">
    <source>
        <dbReference type="ARBA" id="ARBA00023125"/>
    </source>
</evidence>
<dbReference type="Proteomes" id="UP001499851">
    <property type="component" value="Unassembled WGS sequence"/>
</dbReference>
<evidence type="ECO:0000259" key="3">
    <source>
        <dbReference type="PROSITE" id="PS50977"/>
    </source>
</evidence>
<proteinExistence type="predicted"/>
<feature type="DNA-binding region" description="H-T-H motif" evidence="2">
    <location>
        <begin position="37"/>
        <end position="56"/>
    </location>
</feature>
<dbReference type="InterPro" id="IPR009057">
    <property type="entry name" value="Homeodomain-like_sf"/>
</dbReference>
<dbReference type="PANTHER" id="PTHR30055">
    <property type="entry name" value="HTH-TYPE TRANSCRIPTIONAL REGULATOR RUTR"/>
    <property type="match status" value="1"/>
</dbReference>
<dbReference type="PROSITE" id="PS50977">
    <property type="entry name" value="HTH_TETR_2"/>
    <property type="match status" value="1"/>
</dbReference>
<sequence>MTTFQRARSEEQREARREAILETAADMLEQMPVADVTLNELARRVGLAKSNVLRYFESREAVLLELLERAEDRWLAELPSRLDEQVGADGAPAERIERLAASLAESLAGEPVLCDLLSVQAAVLERNVSTEVALRHKRAAKRHRTILADLIRRHLPETGDAAEQLGRHVILVTGAIGTHAQPAPSVIAAYESDPEIGAMRIDFTDYLRTTIATLAAGTLARDRRTPVRPPRDQ</sequence>
<dbReference type="InterPro" id="IPR001647">
    <property type="entry name" value="HTH_TetR"/>
</dbReference>
<gene>
    <name evidence="4" type="ORF">GCM10009830_17360</name>
</gene>
<evidence type="ECO:0000256" key="2">
    <source>
        <dbReference type="PROSITE-ProRule" id="PRU00335"/>
    </source>
</evidence>
<dbReference type="Pfam" id="PF17929">
    <property type="entry name" value="TetR_C_34"/>
    <property type="match status" value="1"/>
</dbReference>
<dbReference type="Pfam" id="PF00440">
    <property type="entry name" value="TetR_N"/>
    <property type="match status" value="1"/>
</dbReference>
<organism evidence="4 5">
    <name type="scientific">Glycomyces endophyticus</name>
    <dbReference type="NCBI Taxonomy" id="480996"/>
    <lineage>
        <taxon>Bacteria</taxon>
        <taxon>Bacillati</taxon>
        <taxon>Actinomycetota</taxon>
        <taxon>Actinomycetes</taxon>
        <taxon>Glycomycetales</taxon>
        <taxon>Glycomycetaceae</taxon>
        <taxon>Glycomyces</taxon>
    </lineage>
</organism>
<dbReference type="InterPro" id="IPR050109">
    <property type="entry name" value="HTH-type_TetR-like_transc_reg"/>
</dbReference>
<keyword evidence="5" id="KW-1185">Reference proteome</keyword>
<dbReference type="Gene3D" id="1.10.357.10">
    <property type="entry name" value="Tetracycline Repressor, domain 2"/>
    <property type="match status" value="1"/>
</dbReference>
<dbReference type="RefSeq" id="WP_344484532.1">
    <property type="nucleotide sequence ID" value="NZ_BAAAQF010000005.1"/>
</dbReference>
<dbReference type="InterPro" id="IPR041483">
    <property type="entry name" value="TetR_C_34"/>
</dbReference>
<comment type="caution">
    <text evidence="4">The sequence shown here is derived from an EMBL/GenBank/DDBJ whole genome shotgun (WGS) entry which is preliminary data.</text>
</comment>
<evidence type="ECO:0000313" key="4">
    <source>
        <dbReference type="EMBL" id="GAA1671805.1"/>
    </source>
</evidence>
<protein>
    <submittedName>
        <fullName evidence="4">TetR/AcrR family transcriptional regulator</fullName>
    </submittedName>
</protein>
<accession>A0ABP4SEV1</accession>
<dbReference type="SUPFAM" id="SSF46689">
    <property type="entry name" value="Homeodomain-like"/>
    <property type="match status" value="1"/>
</dbReference>
<reference evidence="5" key="1">
    <citation type="journal article" date="2019" name="Int. J. Syst. Evol. Microbiol.">
        <title>The Global Catalogue of Microorganisms (GCM) 10K type strain sequencing project: providing services to taxonomists for standard genome sequencing and annotation.</title>
        <authorList>
            <consortium name="The Broad Institute Genomics Platform"/>
            <consortium name="The Broad Institute Genome Sequencing Center for Infectious Disease"/>
            <person name="Wu L."/>
            <person name="Ma J."/>
        </authorList>
    </citation>
    <scope>NUCLEOTIDE SEQUENCE [LARGE SCALE GENOMIC DNA]</scope>
    <source>
        <strain evidence="5">JCM 16001</strain>
    </source>
</reference>